<accession>A0A5C8KXC9</accession>
<keyword evidence="9" id="KW-0482">Metalloprotease</keyword>
<dbReference type="CDD" id="cd07340">
    <property type="entry name" value="M48B_Htpx_like"/>
    <property type="match status" value="1"/>
</dbReference>
<name>A0A5C8KXC9_9GAMM</name>
<dbReference type="InterPro" id="IPR001915">
    <property type="entry name" value="Peptidase_M48"/>
</dbReference>
<reference evidence="13 14" key="1">
    <citation type="submission" date="2019-08" db="EMBL/GenBank/DDBJ databases">
        <authorList>
            <person name="Karlyshev A.V."/>
        </authorList>
    </citation>
    <scope>NUCLEOTIDE SEQUENCE [LARGE SCALE GENOMIC DNA]</scope>
    <source>
        <strain evidence="13 14">Alg18-2.2</strain>
    </source>
</reference>
<dbReference type="GO" id="GO:0004222">
    <property type="term" value="F:metalloendopeptidase activity"/>
    <property type="evidence" value="ECO:0007669"/>
    <property type="project" value="InterPro"/>
</dbReference>
<evidence type="ECO:0000313" key="13">
    <source>
        <dbReference type="EMBL" id="TXK65058.1"/>
    </source>
</evidence>
<keyword evidence="4 11" id="KW-0812">Transmembrane</keyword>
<dbReference type="GO" id="GO:0006508">
    <property type="term" value="P:proteolysis"/>
    <property type="evidence" value="ECO:0007669"/>
    <property type="project" value="UniProtKB-KW"/>
</dbReference>
<feature type="transmembrane region" description="Helical" evidence="11">
    <location>
        <begin position="210"/>
        <end position="232"/>
    </location>
</feature>
<feature type="transmembrane region" description="Helical" evidence="11">
    <location>
        <begin position="20"/>
        <end position="40"/>
    </location>
</feature>
<protein>
    <submittedName>
        <fullName evidence="13">M48 family metallopeptidase</fullName>
    </submittedName>
</protein>
<keyword evidence="14" id="KW-1185">Reference proteome</keyword>
<evidence type="ECO:0000256" key="9">
    <source>
        <dbReference type="ARBA" id="ARBA00023049"/>
    </source>
</evidence>
<evidence type="ECO:0000256" key="2">
    <source>
        <dbReference type="ARBA" id="ARBA00022475"/>
    </source>
</evidence>
<gene>
    <name evidence="13" type="ORF">FU658_04520</name>
</gene>
<dbReference type="Proteomes" id="UP000321248">
    <property type="component" value="Unassembled WGS sequence"/>
</dbReference>
<dbReference type="GO" id="GO:0046872">
    <property type="term" value="F:metal ion binding"/>
    <property type="evidence" value="ECO:0007669"/>
    <property type="project" value="UniProtKB-KW"/>
</dbReference>
<feature type="transmembrane region" description="Helical" evidence="11">
    <location>
        <begin position="172"/>
        <end position="190"/>
    </location>
</feature>
<dbReference type="Gene3D" id="3.30.2010.10">
    <property type="entry name" value="Metalloproteases ('zincins'), catalytic domain"/>
    <property type="match status" value="1"/>
</dbReference>
<feature type="domain" description="Peptidase M48" evidence="12">
    <location>
        <begin position="96"/>
        <end position="311"/>
    </location>
</feature>
<dbReference type="AlphaFoldDB" id="A0A5C8KXC9"/>
<dbReference type="PANTHER" id="PTHR43221">
    <property type="entry name" value="PROTEASE HTPX"/>
    <property type="match status" value="1"/>
</dbReference>
<dbReference type="InterPro" id="IPR050083">
    <property type="entry name" value="HtpX_protease"/>
</dbReference>
<feature type="transmembrane region" description="Helical" evidence="11">
    <location>
        <begin position="46"/>
        <end position="65"/>
    </location>
</feature>
<evidence type="ECO:0000313" key="14">
    <source>
        <dbReference type="Proteomes" id="UP000321248"/>
    </source>
</evidence>
<keyword evidence="10 11" id="KW-0472">Membrane</keyword>
<evidence type="ECO:0000256" key="5">
    <source>
        <dbReference type="ARBA" id="ARBA00022723"/>
    </source>
</evidence>
<proteinExistence type="predicted"/>
<organism evidence="13 14">
    <name type="scientific">Alkalisalibacterium limincola</name>
    <dbReference type="NCBI Taxonomy" id="2699169"/>
    <lineage>
        <taxon>Bacteria</taxon>
        <taxon>Pseudomonadati</taxon>
        <taxon>Pseudomonadota</taxon>
        <taxon>Gammaproteobacteria</taxon>
        <taxon>Lysobacterales</taxon>
        <taxon>Lysobacteraceae</taxon>
        <taxon>Alkalisalibacterium</taxon>
    </lineage>
</organism>
<dbReference type="OrthoDB" id="15218at2"/>
<keyword evidence="7" id="KW-0862">Zinc</keyword>
<evidence type="ECO:0000256" key="6">
    <source>
        <dbReference type="ARBA" id="ARBA00022801"/>
    </source>
</evidence>
<keyword evidence="8 11" id="KW-1133">Transmembrane helix</keyword>
<evidence type="ECO:0000256" key="1">
    <source>
        <dbReference type="ARBA" id="ARBA00001947"/>
    </source>
</evidence>
<dbReference type="RefSeq" id="WP_147890978.1">
    <property type="nucleotide sequence ID" value="NZ_VRTS01000002.1"/>
</dbReference>
<evidence type="ECO:0000256" key="11">
    <source>
        <dbReference type="SAM" id="Phobius"/>
    </source>
</evidence>
<comment type="caution">
    <text evidence="13">The sequence shown here is derived from an EMBL/GenBank/DDBJ whole genome shotgun (WGS) entry which is preliminary data.</text>
</comment>
<evidence type="ECO:0000256" key="10">
    <source>
        <dbReference type="ARBA" id="ARBA00023136"/>
    </source>
</evidence>
<sequence length="628" mass="67462">MNFFERQEAARKLSRRLVALFVMAVLGIVLAVNVALGFAFGGFAPGPMLLASLVTVGVIGVASLFRVSGLRNGGGAVARELGGTLVAEDTTDPHYRRLRNVVEEIAIASSVPVPEIYVLEKEGGINAFAAGWSTSDAAVAVTRGALEKLNRDELQGVVAHEFSHILNGDMRLNIRLMGGLFGILVLALIGRQVMYGARFTPRSRNNNAGAIMVVALVVMLIGYIGLFFGRLIKAGVSRQREYLADASAVQFTRQTRGIAGALKKIGGIPEGSKLQQAEGEEVSHMLFGDGVGFSSMFATHPPLLQRIQALEPAFRADEFKELSKRWATSPPSGLQEDVALGLVGGGATMPSATGQSDVVPTGVVAHVASPDAPDYVLAGAMLEAIPDAFRQAARHAEEATALVWGLLFSRDGEVRERQHFELAARHGKDAADRALHWADRLVELHPMSRLPLAELAFPVLRRRPRAELQAFSDAVHALVHADGRISAFEYCLGQLLETQVHEALDPARHWRAGRRKLSQSRDALATVLALLAHLGHDDEAGAKRAFHAGLSRSLPNQHIDYAPPPEGITALDEVWPVLDELEPTSKALLVEGMVEAVSHDGRVGVAQAELLRTVCAVLHCPVPPLVHA</sequence>
<evidence type="ECO:0000256" key="3">
    <source>
        <dbReference type="ARBA" id="ARBA00022670"/>
    </source>
</evidence>
<evidence type="ECO:0000259" key="12">
    <source>
        <dbReference type="Pfam" id="PF01435"/>
    </source>
</evidence>
<keyword evidence="2" id="KW-1003">Cell membrane</keyword>
<evidence type="ECO:0000256" key="8">
    <source>
        <dbReference type="ARBA" id="ARBA00022989"/>
    </source>
</evidence>
<dbReference type="EMBL" id="VRTS01000002">
    <property type="protein sequence ID" value="TXK65058.1"/>
    <property type="molecule type" value="Genomic_DNA"/>
</dbReference>
<evidence type="ECO:0000256" key="7">
    <source>
        <dbReference type="ARBA" id="ARBA00022833"/>
    </source>
</evidence>
<keyword evidence="3" id="KW-0645">Protease</keyword>
<evidence type="ECO:0000256" key="4">
    <source>
        <dbReference type="ARBA" id="ARBA00022692"/>
    </source>
</evidence>
<comment type="cofactor">
    <cofactor evidence="1">
        <name>Zn(2+)</name>
        <dbReference type="ChEBI" id="CHEBI:29105"/>
    </cofactor>
</comment>
<dbReference type="Pfam" id="PF01435">
    <property type="entry name" value="Peptidase_M48"/>
    <property type="match status" value="1"/>
</dbReference>
<keyword evidence="5" id="KW-0479">Metal-binding</keyword>
<keyword evidence="6" id="KW-0378">Hydrolase</keyword>
<dbReference type="PANTHER" id="PTHR43221:SF2">
    <property type="entry name" value="PROTEASE HTPX HOMOLOG"/>
    <property type="match status" value="1"/>
</dbReference>